<dbReference type="SMART" id="SM00028">
    <property type="entry name" value="TPR"/>
    <property type="match status" value="3"/>
</dbReference>
<proteinExistence type="predicted"/>
<evidence type="ECO:0000313" key="1">
    <source>
        <dbReference type="EMBL" id="NML48461.1"/>
    </source>
</evidence>
<accession>A0A848HGL5</accession>
<dbReference type="RefSeq" id="WP_169422800.1">
    <property type="nucleotide sequence ID" value="NZ_JABBFX010000005.1"/>
</dbReference>
<evidence type="ECO:0000313" key="2">
    <source>
        <dbReference type="Proteomes" id="UP000541185"/>
    </source>
</evidence>
<dbReference type="Gene3D" id="1.25.40.10">
    <property type="entry name" value="Tetratricopeptide repeat domain"/>
    <property type="match status" value="1"/>
</dbReference>
<dbReference type="InterPro" id="IPR011990">
    <property type="entry name" value="TPR-like_helical_dom_sf"/>
</dbReference>
<reference evidence="1 2" key="1">
    <citation type="submission" date="2020-04" db="EMBL/GenBank/DDBJ databases">
        <title>Ramlibacter sp. G-1-2-2 isolated from soil.</title>
        <authorList>
            <person name="Dahal R.H."/>
        </authorList>
    </citation>
    <scope>NUCLEOTIDE SEQUENCE [LARGE SCALE GENOMIC DNA]</scope>
    <source>
        <strain evidence="1 2">G-1-2-2</strain>
    </source>
</reference>
<organism evidence="1 2">
    <name type="scientific">Ramlibacter agri</name>
    <dbReference type="NCBI Taxonomy" id="2728837"/>
    <lineage>
        <taxon>Bacteria</taxon>
        <taxon>Pseudomonadati</taxon>
        <taxon>Pseudomonadota</taxon>
        <taxon>Betaproteobacteria</taxon>
        <taxon>Burkholderiales</taxon>
        <taxon>Comamonadaceae</taxon>
        <taxon>Ramlibacter</taxon>
    </lineage>
</organism>
<protein>
    <recommendedName>
        <fullName evidence="3">Tetratricopeptide repeat protein</fullName>
    </recommendedName>
</protein>
<sequence length="182" mass="19265">MNQDPGYERLIAEGLQASREDRPEAALALFARASALAPASGVPHFLIGSEHAAAGNIAGAETAFAQAVLLAPGFALARYQLGLLQFSTGRAALALVTWQPLFALPQGEPLGHFVRGFAALARDSFDEALEHYREGLACHDINHALAGDILRVVAAVEDLPGQQPEPEASRHVLLSGYARGLH</sequence>
<dbReference type="InterPro" id="IPR019734">
    <property type="entry name" value="TPR_rpt"/>
</dbReference>
<comment type="caution">
    <text evidence="1">The sequence shown here is derived from an EMBL/GenBank/DDBJ whole genome shotgun (WGS) entry which is preliminary data.</text>
</comment>
<dbReference type="SUPFAM" id="SSF48452">
    <property type="entry name" value="TPR-like"/>
    <property type="match status" value="1"/>
</dbReference>
<gene>
    <name evidence="1" type="ORF">HHL11_32245</name>
</gene>
<dbReference type="EMBL" id="JABBFX010000005">
    <property type="protein sequence ID" value="NML48461.1"/>
    <property type="molecule type" value="Genomic_DNA"/>
</dbReference>
<dbReference type="AlphaFoldDB" id="A0A848HGL5"/>
<name>A0A848HGL5_9BURK</name>
<evidence type="ECO:0008006" key="3">
    <source>
        <dbReference type="Google" id="ProtNLM"/>
    </source>
</evidence>
<dbReference type="Proteomes" id="UP000541185">
    <property type="component" value="Unassembled WGS sequence"/>
</dbReference>
<keyword evidence="2" id="KW-1185">Reference proteome</keyword>